<evidence type="ECO:0000313" key="2">
    <source>
        <dbReference type="EMBL" id="PXY18282.1"/>
    </source>
</evidence>
<sequence>MISNPTQQRSLRGHKAARPTPRAANTADHQAVLAWRLTPRDRWIIRMLHEHRVLTAHQITALAFPSFRSGRMRLRELFQWGVVDRFQPFISSGTAPMHYVLAPAGASVLAAEDGVDVKDLGYRHDRAFAVAHSLRLAHTVGVNEWFTALVDRARHSEPDEHTELGAWWSETRCARHFGDLIKPDAYGRWTAHGREVEFFLEYDLGTEPLGKLAGKLAGYAALAESTGITTPLLVWLPTSRREATARQLLHRAWRELANPRTVPVATAAAELLNPDAAHPSPADQVWLPLDNHGGQGGARRELHRLLDAWPHVLAPTAESEPGGGAVASPDSPLLLVAPAPAPMPPTQTTPATSRGPSTGRR</sequence>
<dbReference type="AlphaFoldDB" id="A0A318LA57"/>
<feature type="compositionally biased region" description="Low complexity" evidence="1">
    <location>
        <begin position="327"/>
        <end position="338"/>
    </location>
</feature>
<dbReference type="Proteomes" id="UP000247892">
    <property type="component" value="Unassembled WGS sequence"/>
</dbReference>
<evidence type="ECO:0000313" key="3">
    <source>
        <dbReference type="Proteomes" id="UP000247892"/>
    </source>
</evidence>
<evidence type="ECO:0008006" key="4">
    <source>
        <dbReference type="Google" id="ProtNLM"/>
    </source>
</evidence>
<protein>
    <recommendedName>
        <fullName evidence="4">Replication-relaxation</fullName>
    </recommendedName>
</protein>
<dbReference type="RefSeq" id="WP_110343745.1">
    <property type="nucleotide sequence ID" value="NZ_MASU01000022.1"/>
</dbReference>
<gene>
    <name evidence="2" type="ORF">BA062_36190</name>
</gene>
<evidence type="ECO:0000256" key="1">
    <source>
        <dbReference type="SAM" id="MobiDB-lite"/>
    </source>
</evidence>
<organism evidence="2 3">
    <name type="scientific">Prauserella flavalba</name>
    <dbReference type="NCBI Taxonomy" id="1477506"/>
    <lineage>
        <taxon>Bacteria</taxon>
        <taxon>Bacillati</taxon>
        <taxon>Actinomycetota</taxon>
        <taxon>Actinomycetes</taxon>
        <taxon>Pseudonocardiales</taxon>
        <taxon>Pseudonocardiaceae</taxon>
        <taxon>Prauserella</taxon>
    </lineage>
</organism>
<keyword evidence="3" id="KW-1185">Reference proteome</keyword>
<reference evidence="2 3" key="1">
    <citation type="submission" date="2016-07" db="EMBL/GenBank/DDBJ databases">
        <title>Draft genome sequence of Prauserella sp. YIM 121212, isolated from alkaline soil.</title>
        <authorList>
            <person name="Ruckert C."/>
            <person name="Albersmeier A."/>
            <person name="Jiang C.-L."/>
            <person name="Jiang Y."/>
            <person name="Kalinowski J."/>
            <person name="Schneider O."/>
            <person name="Winkler A."/>
            <person name="Zotchev S.B."/>
        </authorList>
    </citation>
    <scope>NUCLEOTIDE SEQUENCE [LARGE SCALE GENOMIC DNA]</scope>
    <source>
        <strain evidence="2 3">YIM 121212</strain>
    </source>
</reference>
<comment type="caution">
    <text evidence="2">The sequence shown here is derived from an EMBL/GenBank/DDBJ whole genome shotgun (WGS) entry which is preliminary data.</text>
</comment>
<accession>A0A318LA57</accession>
<feature type="region of interest" description="Disordered" evidence="1">
    <location>
        <begin position="1"/>
        <end position="25"/>
    </location>
</feature>
<proteinExistence type="predicted"/>
<dbReference type="InterPro" id="IPR025855">
    <property type="entry name" value="Replic_Relax"/>
</dbReference>
<dbReference type="OrthoDB" id="2562278at2"/>
<name>A0A318LA57_9PSEU</name>
<dbReference type="EMBL" id="MASU01000022">
    <property type="protein sequence ID" value="PXY18282.1"/>
    <property type="molecule type" value="Genomic_DNA"/>
</dbReference>
<feature type="compositionally biased region" description="Polar residues" evidence="1">
    <location>
        <begin position="1"/>
        <end position="10"/>
    </location>
</feature>
<dbReference type="Pfam" id="PF13814">
    <property type="entry name" value="Replic_Relax"/>
    <property type="match status" value="1"/>
</dbReference>
<feature type="region of interest" description="Disordered" evidence="1">
    <location>
        <begin position="315"/>
        <end position="361"/>
    </location>
</feature>